<dbReference type="PIRSF" id="PIRSF037259">
    <property type="entry name" value="EcsB_ABC"/>
    <property type="match status" value="1"/>
</dbReference>
<protein>
    <submittedName>
        <fullName evidence="2">ABC transporter permease</fullName>
    </submittedName>
</protein>
<keyword evidence="1" id="KW-0812">Transmembrane</keyword>
<evidence type="ECO:0000256" key="1">
    <source>
        <dbReference type="SAM" id="Phobius"/>
    </source>
</evidence>
<keyword evidence="1" id="KW-1133">Transmembrane helix</keyword>
<proteinExistence type="predicted"/>
<feature type="transmembrane region" description="Helical" evidence="1">
    <location>
        <begin position="55"/>
        <end position="74"/>
    </location>
</feature>
<feature type="transmembrane region" description="Helical" evidence="1">
    <location>
        <begin position="366"/>
        <end position="384"/>
    </location>
</feature>
<feature type="transmembrane region" description="Helical" evidence="1">
    <location>
        <begin position="107"/>
        <end position="128"/>
    </location>
</feature>
<dbReference type="RefSeq" id="WP_310765434.1">
    <property type="nucleotide sequence ID" value="NZ_CP134050.1"/>
</dbReference>
<keyword evidence="3" id="KW-1185">Reference proteome</keyword>
<evidence type="ECO:0000313" key="2">
    <source>
        <dbReference type="EMBL" id="WNC13823.1"/>
    </source>
</evidence>
<feature type="transmembrane region" description="Helical" evidence="1">
    <location>
        <begin position="28"/>
        <end position="49"/>
    </location>
</feature>
<dbReference type="InterPro" id="IPR010288">
    <property type="entry name" value="EcsB_ABC"/>
</dbReference>
<dbReference type="Pfam" id="PF05975">
    <property type="entry name" value="EcsB"/>
    <property type="match status" value="1"/>
</dbReference>
<feature type="transmembrane region" description="Helical" evidence="1">
    <location>
        <begin position="319"/>
        <end position="337"/>
    </location>
</feature>
<feature type="transmembrane region" description="Helical" evidence="1">
    <location>
        <begin position="195"/>
        <end position="215"/>
    </location>
</feature>
<dbReference type="EMBL" id="CP134050">
    <property type="protein sequence ID" value="WNC13823.1"/>
    <property type="molecule type" value="Genomic_DNA"/>
</dbReference>
<dbReference type="Proteomes" id="UP001256827">
    <property type="component" value="Chromosome"/>
</dbReference>
<organism evidence="2 3">
    <name type="scientific">Brevibacillus brevis</name>
    <name type="common">Bacillus brevis</name>
    <dbReference type="NCBI Taxonomy" id="1393"/>
    <lineage>
        <taxon>Bacteria</taxon>
        <taxon>Bacillati</taxon>
        <taxon>Bacillota</taxon>
        <taxon>Bacilli</taxon>
        <taxon>Bacillales</taxon>
        <taxon>Paenibacillaceae</taxon>
        <taxon>Brevibacillus</taxon>
    </lineage>
</organism>
<feature type="transmembrane region" description="Helical" evidence="1">
    <location>
        <begin position="173"/>
        <end position="189"/>
    </location>
</feature>
<name>A0ABY9T156_BREBE</name>
<gene>
    <name evidence="2" type="ORF">RGB73_24565</name>
</gene>
<reference evidence="2 3" key="1">
    <citation type="submission" date="2023-09" db="EMBL/GenBank/DDBJ databases">
        <title>Complete Genome and Methylome dissection of Bacillus brevis NEB573 original source of BbsI restriction endonuclease.</title>
        <authorList>
            <person name="Fomenkov A."/>
            <person name="Roberts R.D."/>
        </authorList>
    </citation>
    <scope>NUCLEOTIDE SEQUENCE [LARGE SCALE GENOMIC DNA]</scope>
    <source>
        <strain evidence="2 3">NEB573</strain>
    </source>
</reference>
<keyword evidence="1" id="KW-0472">Membrane</keyword>
<feature type="transmembrane region" description="Helical" evidence="1">
    <location>
        <begin position="140"/>
        <end position="161"/>
    </location>
</feature>
<evidence type="ECO:0000313" key="3">
    <source>
        <dbReference type="Proteomes" id="UP001256827"/>
    </source>
</evidence>
<accession>A0ABY9T156</accession>
<sequence>MKMNLDLDAIFRARLKHFSTELVRYGQYMANGGVLMVAVFLCGLLAYYYPGLVQAVPAWFPVPYALAAVFAFFVTRSPHRTFLQEADLLFLTPAETKMARYFRKTQVYNFAVQSVGVFLVLLLFLPLYQGTVGVSGAQKWWYWLVPLLLKGWNVYSSWIALRLPDRKQQRMYALARFCLTYFALAWMLSEGSFLTYGHIPYGVLAWALLLVWFHVRLMRMWKRHAYQWYRLLEMESGLRLRFYQIANQFRDVPSLQQRVKPRKWLVWVARLIPYKPANAGRLLLFTSFLRGGDLAGMYLRLVILSSLLVLMLPGTWAKAAVLVLFLLLSASQLKGIGNQARHRNRYPLLPINEQQQKLAARWVRRVLLTSQAALNILLWLAIAWS</sequence>